<dbReference type="Proteomes" id="UP000324800">
    <property type="component" value="Unassembled WGS sequence"/>
</dbReference>
<dbReference type="GO" id="GO:0006281">
    <property type="term" value="P:DNA repair"/>
    <property type="evidence" value="ECO:0007669"/>
    <property type="project" value="TreeGrafter"/>
</dbReference>
<evidence type="ECO:0000256" key="1">
    <source>
        <dbReference type="ARBA" id="ARBA00005378"/>
    </source>
</evidence>
<dbReference type="InterPro" id="IPR027417">
    <property type="entry name" value="P-loop_NTPase"/>
</dbReference>
<dbReference type="AlphaFoldDB" id="A0A5J4TDL0"/>
<dbReference type="GO" id="GO:0003689">
    <property type="term" value="F:DNA clamp loader activity"/>
    <property type="evidence" value="ECO:0007669"/>
    <property type="project" value="TreeGrafter"/>
</dbReference>
<evidence type="ECO:0000313" key="7">
    <source>
        <dbReference type="Proteomes" id="UP000324800"/>
    </source>
</evidence>
<feature type="non-terminal residue" evidence="6">
    <location>
        <position position="1"/>
    </location>
</feature>
<evidence type="ECO:0000313" key="6">
    <source>
        <dbReference type="EMBL" id="KAA6355555.1"/>
    </source>
</evidence>
<name>A0A5J4TDL0_9EUKA</name>
<evidence type="ECO:0000256" key="2">
    <source>
        <dbReference type="ARBA" id="ARBA00022705"/>
    </source>
</evidence>
<keyword evidence="2" id="KW-0235">DNA replication</keyword>
<protein>
    <submittedName>
        <fullName evidence="6">Putative replication factor C subunit 2</fullName>
    </submittedName>
</protein>
<dbReference type="GO" id="GO:0005524">
    <property type="term" value="F:ATP binding"/>
    <property type="evidence" value="ECO:0007669"/>
    <property type="project" value="UniProtKB-KW"/>
</dbReference>
<dbReference type="PANTHER" id="PTHR11669:SF20">
    <property type="entry name" value="REPLICATION FACTOR C SUBUNIT 4"/>
    <property type="match status" value="1"/>
</dbReference>
<evidence type="ECO:0000259" key="5">
    <source>
        <dbReference type="Pfam" id="PF00004"/>
    </source>
</evidence>
<evidence type="ECO:0000256" key="3">
    <source>
        <dbReference type="ARBA" id="ARBA00022741"/>
    </source>
</evidence>
<accession>A0A5J4TDL0</accession>
<dbReference type="EMBL" id="SNRW01034431">
    <property type="protein sequence ID" value="KAA6355555.1"/>
    <property type="molecule type" value="Genomic_DNA"/>
</dbReference>
<proteinExistence type="inferred from homology"/>
<evidence type="ECO:0000256" key="4">
    <source>
        <dbReference type="ARBA" id="ARBA00022840"/>
    </source>
</evidence>
<gene>
    <name evidence="6" type="ORF">EZS28_048918</name>
</gene>
<dbReference type="Gene3D" id="3.40.50.300">
    <property type="entry name" value="P-loop containing nucleotide triphosphate hydrolases"/>
    <property type="match status" value="1"/>
</dbReference>
<feature type="non-terminal residue" evidence="6">
    <location>
        <position position="100"/>
    </location>
</feature>
<dbReference type="InterPro" id="IPR050238">
    <property type="entry name" value="DNA_Rep/Repair_Clamp_Loader"/>
</dbReference>
<comment type="caution">
    <text evidence="6">The sequence shown here is derived from an EMBL/GenBank/DDBJ whole genome shotgun (WGS) entry which is preliminary data.</text>
</comment>
<feature type="domain" description="ATPase AAA-type core" evidence="5">
    <location>
        <begin position="42"/>
        <end position="93"/>
    </location>
</feature>
<sequence length="100" mass="11221">MREILVPWVEKFRPRTLDEVVAQDSPVATLKRFVETGNLPHLLFHGPPGTGKTSAILALTNDLFGPVMLRQRVLELNASDERGISTIREKVKRFAQQSIA</sequence>
<dbReference type="PANTHER" id="PTHR11669">
    <property type="entry name" value="REPLICATION FACTOR C / DNA POLYMERASE III GAMMA-TAU SUBUNIT"/>
    <property type="match status" value="1"/>
</dbReference>
<dbReference type="GO" id="GO:0016887">
    <property type="term" value="F:ATP hydrolysis activity"/>
    <property type="evidence" value="ECO:0007669"/>
    <property type="project" value="InterPro"/>
</dbReference>
<dbReference type="GO" id="GO:0005634">
    <property type="term" value="C:nucleus"/>
    <property type="evidence" value="ECO:0007669"/>
    <property type="project" value="TreeGrafter"/>
</dbReference>
<keyword evidence="3" id="KW-0547">Nucleotide-binding</keyword>
<organism evidence="6 7">
    <name type="scientific">Streblomastix strix</name>
    <dbReference type="NCBI Taxonomy" id="222440"/>
    <lineage>
        <taxon>Eukaryota</taxon>
        <taxon>Metamonada</taxon>
        <taxon>Preaxostyla</taxon>
        <taxon>Oxymonadida</taxon>
        <taxon>Streblomastigidae</taxon>
        <taxon>Streblomastix</taxon>
    </lineage>
</organism>
<dbReference type="OrthoDB" id="4199794at2759"/>
<dbReference type="GO" id="GO:0006261">
    <property type="term" value="P:DNA-templated DNA replication"/>
    <property type="evidence" value="ECO:0007669"/>
    <property type="project" value="TreeGrafter"/>
</dbReference>
<keyword evidence="4" id="KW-0067">ATP-binding</keyword>
<reference evidence="6 7" key="1">
    <citation type="submission" date="2019-03" db="EMBL/GenBank/DDBJ databases">
        <title>Single cell metagenomics reveals metabolic interactions within the superorganism composed of flagellate Streblomastix strix and complex community of Bacteroidetes bacteria on its surface.</title>
        <authorList>
            <person name="Treitli S.C."/>
            <person name="Kolisko M."/>
            <person name="Husnik F."/>
            <person name="Keeling P."/>
            <person name="Hampl V."/>
        </authorList>
    </citation>
    <scope>NUCLEOTIDE SEQUENCE [LARGE SCALE GENOMIC DNA]</scope>
    <source>
        <strain evidence="6">ST1C</strain>
    </source>
</reference>
<dbReference type="SUPFAM" id="SSF52540">
    <property type="entry name" value="P-loop containing nucleoside triphosphate hydrolases"/>
    <property type="match status" value="1"/>
</dbReference>
<dbReference type="InterPro" id="IPR003959">
    <property type="entry name" value="ATPase_AAA_core"/>
</dbReference>
<comment type="similarity">
    <text evidence="1">Belongs to the activator 1 small subunits family.</text>
</comment>
<dbReference type="GO" id="GO:0005663">
    <property type="term" value="C:DNA replication factor C complex"/>
    <property type="evidence" value="ECO:0007669"/>
    <property type="project" value="TreeGrafter"/>
</dbReference>
<dbReference type="Pfam" id="PF00004">
    <property type="entry name" value="AAA"/>
    <property type="match status" value="1"/>
</dbReference>
<dbReference type="CDD" id="cd00009">
    <property type="entry name" value="AAA"/>
    <property type="match status" value="1"/>
</dbReference>